<organism evidence="2 3">
    <name type="scientific">Natrialba chahannaoensis JCM 10990</name>
    <dbReference type="NCBI Taxonomy" id="1227492"/>
    <lineage>
        <taxon>Archaea</taxon>
        <taxon>Methanobacteriati</taxon>
        <taxon>Methanobacteriota</taxon>
        <taxon>Stenosarchaea group</taxon>
        <taxon>Halobacteria</taxon>
        <taxon>Halobacteriales</taxon>
        <taxon>Natrialbaceae</taxon>
        <taxon>Natrialba</taxon>
    </lineage>
</organism>
<feature type="compositionally biased region" description="Polar residues" evidence="1">
    <location>
        <begin position="64"/>
        <end position="81"/>
    </location>
</feature>
<evidence type="ECO:0000256" key="1">
    <source>
        <dbReference type="SAM" id="MobiDB-lite"/>
    </source>
</evidence>
<dbReference type="RefSeq" id="WP_006168909.1">
    <property type="nucleotide sequence ID" value="NZ_AOIN01000092.1"/>
</dbReference>
<evidence type="ECO:0000313" key="3">
    <source>
        <dbReference type="Proteomes" id="UP000011693"/>
    </source>
</evidence>
<dbReference type="EMBL" id="AOIN01000092">
    <property type="protein sequence ID" value="ELY94806.1"/>
    <property type="molecule type" value="Genomic_DNA"/>
</dbReference>
<feature type="compositionally biased region" description="Basic and acidic residues" evidence="1">
    <location>
        <begin position="140"/>
        <end position="152"/>
    </location>
</feature>
<dbReference type="Proteomes" id="UP000011693">
    <property type="component" value="Unassembled WGS sequence"/>
</dbReference>
<evidence type="ECO:0008006" key="4">
    <source>
        <dbReference type="Google" id="ProtNLM"/>
    </source>
</evidence>
<proteinExistence type="predicted"/>
<sequence>MDNGTAAALLALVLGFPLVVVAAFTAGIPSSLAVFGLPDSLALAFVVAGEFADDNTQPAAASTVADTLDTTASEATDASSDTELESLREQYARGGLTERELDRELERVFDADSSEAAGSSVSNSADSGESDRQSTTPQSRHNDDAVRELDQN</sequence>
<reference evidence="2 3" key="1">
    <citation type="journal article" date="2014" name="PLoS Genet.">
        <title>Phylogenetically driven sequencing of extremely halophilic archaea reveals strategies for static and dynamic osmo-response.</title>
        <authorList>
            <person name="Becker E.A."/>
            <person name="Seitzer P.M."/>
            <person name="Tritt A."/>
            <person name="Larsen D."/>
            <person name="Krusor M."/>
            <person name="Yao A.I."/>
            <person name="Wu D."/>
            <person name="Madern D."/>
            <person name="Eisen J.A."/>
            <person name="Darling A.E."/>
            <person name="Facciotti M.T."/>
        </authorList>
    </citation>
    <scope>NUCLEOTIDE SEQUENCE [LARGE SCALE GENOMIC DNA]</scope>
    <source>
        <strain evidence="2 3">JCM 10990</strain>
    </source>
</reference>
<gene>
    <name evidence="2" type="ORF">C482_17053</name>
</gene>
<feature type="region of interest" description="Disordered" evidence="1">
    <location>
        <begin position="64"/>
        <end position="85"/>
    </location>
</feature>
<dbReference type="AlphaFoldDB" id="M0A8V9"/>
<dbReference type="PATRIC" id="fig|1227492.4.peg.3398"/>
<protein>
    <recommendedName>
        <fullName evidence="4">SHOCT domain-containing protein</fullName>
    </recommendedName>
</protein>
<keyword evidence="3" id="KW-1185">Reference proteome</keyword>
<evidence type="ECO:0000313" key="2">
    <source>
        <dbReference type="EMBL" id="ELY94806.1"/>
    </source>
</evidence>
<name>M0A8V9_9EURY</name>
<feature type="region of interest" description="Disordered" evidence="1">
    <location>
        <begin position="106"/>
        <end position="152"/>
    </location>
</feature>
<feature type="compositionally biased region" description="Low complexity" evidence="1">
    <location>
        <begin position="114"/>
        <end position="125"/>
    </location>
</feature>
<comment type="caution">
    <text evidence="2">The sequence shown here is derived from an EMBL/GenBank/DDBJ whole genome shotgun (WGS) entry which is preliminary data.</text>
</comment>
<accession>M0A8V9</accession>